<name>A0A2A6E9T5_TANFO</name>
<gene>
    <name evidence="2" type="ORF">CLI86_02105</name>
</gene>
<evidence type="ECO:0000256" key="1">
    <source>
        <dbReference type="SAM" id="Coils"/>
    </source>
</evidence>
<accession>A0A2A6E9T5</accession>
<protein>
    <submittedName>
        <fullName evidence="2">DUF3164 domain-containing protein</fullName>
    </submittedName>
</protein>
<dbReference type="Proteomes" id="UP000219259">
    <property type="component" value="Unassembled WGS sequence"/>
</dbReference>
<keyword evidence="1" id="KW-0175">Coiled coil</keyword>
<dbReference type="EMBL" id="NSLJ01000004">
    <property type="protein sequence ID" value="PDP44781.1"/>
    <property type="molecule type" value="Genomic_DNA"/>
</dbReference>
<organism evidence="2 3">
    <name type="scientific">Tannerella forsythia</name>
    <name type="common">Bacteroides forsythus</name>
    <dbReference type="NCBI Taxonomy" id="28112"/>
    <lineage>
        <taxon>Bacteria</taxon>
        <taxon>Pseudomonadati</taxon>
        <taxon>Bacteroidota</taxon>
        <taxon>Bacteroidia</taxon>
        <taxon>Bacteroidales</taxon>
        <taxon>Tannerellaceae</taxon>
        <taxon>Tannerella</taxon>
    </lineage>
</organism>
<dbReference type="InterPro" id="IPR021505">
    <property type="entry name" value="Phage_B3_Orf6"/>
</dbReference>
<evidence type="ECO:0000313" key="3">
    <source>
        <dbReference type="Proteomes" id="UP000219259"/>
    </source>
</evidence>
<proteinExistence type="predicted"/>
<reference evidence="2 3" key="1">
    <citation type="submission" date="2017-09" db="EMBL/GenBank/DDBJ databases">
        <title>Phase variable restriction modification systems are present in the genome sequences of periodontal pathogens Prevotella intermedia, Tannerella forsythia and Porphyromonas gingivalis.</title>
        <authorList>
            <person name="Haigh R.D."/>
            <person name="Crawford L."/>
            <person name="Ralph J."/>
            <person name="Wanford J."/>
            <person name="Vartoukian S.R."/>
            <person name="Hijazib K."/>
            <person name="Wade W."/>
            <person name="Oggioni M.R."/>
        </authorList>
    </citation>
    <scope>NUCLEOTIDE SEQUENCE [LARGE SCALE GENOMIC DNA]</scope>
    <source>
        <strain evidence="2 3">WW11663</strain>
    </source>
</reference>
<evidence type="ECO:0000313" key="2">
    <source>
        <dbReference type="EMBL" id="PDP44781.1"/>
    </source>
</evidence>
<dbReference type="Pfam" id="PF11363">
    <property type="entry name" value="DUF3164"/>
    <property type="match status" value="1"/>
</dbReference>
<dbReference type="AlphaFoldDB" id="A0A2A6E9T5"/>
<comment type="caution">
    <text evidence="2">The sequence shown here is derived from an EMBL/GenBank/DDBJ whole genome shotgun (WGS) entry which is preliminary data.</text>
</comment>
<feature type="coiled-coil region" evidence="1">
    <location>
        <begin position="4"/>
        <end position="34"/>
    </location>
</feature>
<sequence>MEKIDLKNVSADELEELLKQKRQEESRAKLERRDAYEGLRSDMIGRVKDRVLEASGYVRELFDFVKDETSAFYDVMKEYGRLRVDGQQSYTLKDEAFKIEVKTNRVKTFDERADVAASRLVDFLLRWIESAPGGADNPMYQLCMTLLERNKFGNFDYKSISKLYDMEERFNDEEYSEIMGLFKESNVIEGTATNYYFSQRDDKGVWRRVEVNFNRL</sequence>
<dbReference type="RefSeq" id="WP_097530888.1">
    <property type="nucleotide sequence ID" value="NZ_NSLJ01000004.1"/>
</dbReference>